<dbReference type="InterPro" id="IPR055943">
    <property type="entry name" value="DUF7521"/>
</dbReference>
<proteinExistence type="predicted"/>
<feature type="transmembrane region" description="Helical" evidence="1">
    <location>
        <begin position="12"/>
        <end position="33"/>
    </location>
</feature>
<protein>
    <submittedName>
        <fullName evidence="2">Uncharacterized protein</fullName>
    </submittedName>
</protein>
<keyword evidence="1" id="KW-1133">Transmembrane helix</keyword>
<gene>
    <name evidence="2" type="ORF">ACFSBJ_04155</name>
</gene>
<evidence type="ECO:0000256" key="1">
    <source>
        <dbReference type="SAM" id="Phobius"/>
    </source>
</evidence>
<keyword evidence="3" id="KW-1185">Reference proteome</keyword>
<dbReference type="RefSeq" id="WP_256406587.1">
    <property type="nucleotide sequence ID" value="NZ_CP187152.1"/>
</dbReference>
<name>A0ABD6CWW4_9EURY</name>
<sequence length="106" mass="11240">MIVAASWHPVALVGVAFALVSVALGLGVTYLAVRGYRRSGQRPMLFIAVGFALVLWIPLLVVLVIAIPSVDEVLFGSIAAISQTLGLLSIFYGLWMPRASDASDIV</sequence>
<keyword evidence="1" id="KW-0472">Membrane</keyword>
<dbReference type="Proteomes" id="UP001597075">
    <property type="component" value="Unassembled WGS sequence"/>
</dbReference>
<keyword evidence="1" id="KW-0812">Transmembrane</keyword>
<feature type="transmembrane region" description="Helical" evidence="1">
    <location>
        <begin position="73"/>
        <end position="95"/>
    </location>
</feature>
<reference evidence="2 3" key="1">
    <citation type="journal article" date="2019" name="Int. J. Syst. Evol. Microbiol.">
        <title>The Global Catalogue of Microorganisms (GCM) 10K type strain sequencing project: providing services to taxonomists for standard genome sequencing and annotation.</title>
        <authorList>
            <consortium name="The Broad Institute Genomics Platform"/>
            <consortium name="The Broad Institute Genome Sequencing Center for Infectious Disease"/>
            <person name="Wu L."/>
            <person name="Ma J."/>
        </authorList>
    </citation>
    <scope>NUCLEOTIDE SEQUENCE [LARGE SCALE GENOMIC DNA]</scope>
    <source>
        <strain evidence="2 3">CGMCC 1.10594</strain>
    </source>
</reference>
<dbReference type="Pfam" id="PF24365">
    <property type="entry name" value="DUF7521"/>
    <property type="match status" value="1"/>
</dbReference>
<dbReference type="EMBL" id="JBHUDL010000005">
    <property type="protein sequence ID" value="MFD1632928.1"/>
    <property type="molecule type" value="Genomic_DNA"/>
</dbReference>
<evidence type="ECO:0000313" key="2">
    <source>
        <dbReference type="EMBL" id="MFD1632928.1"/>
    </source>
</evidence>
<dbReference type="AlphaFoldDB" id="A0ABD6CWW4"/>
<evidence type="ECO:0000313" key="3">
    <source>
        <dbReference type="Proteomes" id="UP001597075"/>
    </source>
</evidence>
<feature type="transmembrane region" description="Helical" evidence="1">
    <location>
        <begin position="45"/>
        <end position="67"/>
    </location>
</feature>
<accession>A0ABD6CWW4</accession>
<organism evidence="2 3">
    <name type="scientific">Haloplanus ruber</name>
    <dbReference type="NCBI Taxonomy" id="869892"/>
    <lineage>
        <taxon>Archaea</taxon>
        <taxon>Methanobacteriati</taxon>
        <taxon>Methanobacteriota</taxon>
        <taxon>Stenosarchaea group</taxon>
        <taxon>Halobacteria</taxon>
        <taxon>Halobacteriales</taxon>
        <taxon>Haloferacaceae</taxon>
        <taxon>Haloplanus</taxon>
    </lineage>
</organism>
<comment type="caution">
    <text evidence="2">The sequence shown here is derived from an EMBL/GenBank/DDBJ whole genome shotgun (WGS) entry which is preliminary data.</text>
</comment>